<protein>
    <recommendedName>
        <fullName evidence="6">Ribonuclease VapC</fullName>
        <shortName evidence="6">RNase VapC</shortName>
        <ecNumber evidence="6">3.1.-.-</ecNumber>
    </recommendedName>
    <alternativeName>
        <fullName evidence="6">Toxin VapC</fullName>
    </alternativeName>
</protein>
<organism evidence="8 9">
    <name type="scientific">Glycomyces buryatensis</name>
    <dbReference type="NCBI Taxonomy" id="2570927"/>
    <lineage>
        <taxon>Bacteria</taxon>
        <taxon>Bacillati</taxon>
        <taxon>Actinomycetota</taxon>
        <taxon>Actinomycetes</taxon>
        <taxon>Glycomycetales</taxon>
        <taxon>Glycomycetaceae</taxon>
        <taxon>Glycomyces</taxon>
    </lineage>
</organism>
<dbReference type="CDD" id="cd09873">
    <property type="entry name" value="PIN_Pae0151-like"/>
    <property type="match status" value="1"/>
</dbReference>
<gene>
    <name evidence="6" type="primary">vapC</name>
    <name evidence="8" type="ORF">FAB82_06935</name>
</gene>
<keyword evidence="3 6" id="KW-0479">Metal-binding</keyword>
<dbReference type="InterPro" id="IPR029060">
    <property type="entry name" value="PIN-like_dom_sf"/>
</dbReference>
<comment type="function">
    <text evidence="6">Toxic component of a toxin-antitoxin (TA) system. An RNase.</text>
</comment>
<keyword evidence="4 6" id="KW-0378">Hydrolase</keyword>
<evidence type="ECO:0000256" key="1">
    <source>
        <dbReference type="ARBA" id="ARBA00022649"/>
    </source>
</evidence>
<reference evidence="9" key="1">
    <citation type="submission" date="2019-04" db="EMBL/GenBank/DDBJ databases">
        <title>Nocardioides xinjiangensis sp. nov.</title>
        <authorList>
            <person name="Liu S."/>
        </authorList>
    </citation>
    <scope>NUCLEOTIDE SEQUENCE [LARGE SCALE GENOMIC DNA]</scope>
    <source>
        <strain evidence="9">18</strain>
    </source>
</reference>
<name>A0A4S8QGS7_9ACTN</name>
<evidence type="ECO:0000256" key="3">
    <source>
        <dbReference type="ARBA" id="ARBA00022723"/>
    </source>
</evidence>
<dbReference type="Pfam" id="PF01850">
    <property type="entry name" value="PIN"/>
    <property type="match status" value="1"/>
</dbReference>
<feature type="binding site" evidence="6">
    <location>
        <position position="6"/>
    </location>
    <ligand>
        <name>Mg(2+)</name>
        <dbReference type="ChEBI" id="CHEBI:18420"/>
    </ligand>
</feature>
<reference evidence="8 9" key="2">
    <citation type="submission" date="2019-05" db="EMBL/GenBank/DDBJ databases">
        <title>Glycomyces buryatensis sp. nov.</title>
        <authorList>
            <person name="Nikitina E."/>
        </authorList>
    </citation>
    <scope>NUCLEOTIDE SEQUENCE [LARGE SCALE GENOMIC DNA]</scope>
    <source>
        <strain evidence="8 9">18</strain>
    </source>
</reference>
<dbReference type="EC" id="3.1.-.-" evidence="6"/>
<feature type="domain" description="PIN" evidence="7">
    <location>
        <begin position="3"/>
        <end position="118"/>
    </location>
</feature>
<dbReference type="EMBL" id="STGY01000025">
    <property type="protein sequence ID" value="THV42382.1"/>
    <property type="molecule type" value="Genomic_DNA"/>
</dbReference>
<dbReference type="InterPro" id="IPR002716">
    <property type="entry name" value="PIN_dom"/>
</dbReference>
<dbReference type="GO" id="GO:0004540">
    <property type="term" value="F:RNA nuclease activity"/>
    <property type="evidence" value="ECO:0007669"/>
    <property type="project" value="InterPro"/>
</dbReference>
<dbReference type="GO" id="GO:0016787">
    <property type="term" value="F:hydrolase activity"/>
    <property type="evidence" value="ECO:0007669"/>
    <property type="project" value="UniProtKB-KW"/>
</dbReference>
<keyword evidence="1 6" id="KW-1277">Toxin-antitoxin system</keyword>
<evidence type="ECO:0000259" key="7">
    <source>
        <dbReference type="Pfam" id="PF01850"/>
    </source>
</evidence>
<sequence length="128" mass="14445">MVIVLDNSALIEATIGHDDRPGLDQELVGQELHVPHLIDYEFRNALRGMLLGGKIIRTRAEGAIMIKETLPFVRYPESVTGRRAWDLKDNFNPYDASYVALAEYLGCPLVTTDAKIERGSRTIEVRLY</sequence>
<keyword evidence="2 6" id="KW-0540">Nuclease</keyword>
<dbReference type="InterPro" id="IPR022907">
    <property type="entry name" value="VapC_family"/>
</dbReference>
<dbReference type="HAMAP" id="MF_00265">
    <property type="entry name" value="VapC_Nob1"/>
    <property type="match status" value="1"/>
</dbReference>
<evidence type="ECO:0000313" key="9">
    <source>
        <dbReference type="Proteomes" id="UP000308760"/>
    </source>
</evidence>
<comment type="similarity">
    <text evidence="6">Belongs to the PINc/VapC protein family.</text>
</comment>
<dbReference type="Proteomes" id="UP000308760">
    <property type="component" value="Unassembled WGS sequence"/>
</dbReference>
<dbReference type="AlphaFoldDB" id="A0A4S8QGS7"/>
<evidence type="ECO:0000256" key="2">
    <source>
        <dbReference type="ARBA" id="ARBA00022722"/>
    </source>
</evidence>
<evidence type="ECO:0000256" key="5">
    <source>
        <dbReference type="ARBA" id="ARBA00022842"/>
    </source>
</evidence>
<proteinExistence type="inferred from homology"/>
<dbReference type="GO" id="GO:0090729">
    <property type="term" value="F:toxin activity"/>
    <property type="evidence" value="ECO:0007669"/>
    <property type="project" value="UniProtKB-KW"/>
</dbReference>
<feature type="binding site" evidence="6">
    <location>
        <position position="95"/>
    </location>
    <ligand>
        <name>Mg(2+)</name>
        <dbReference type="ChEBI" id="CHEBI:18420"/>
    </ligand>
</feature>
<dbReference type="Gene3D" id="3.40.50.1010">
    <property type="entry name" value="5'-nuclease"/>
    <property type="match status" value="1"/>
</dbReference>
<dbReference type="OrthoDB" id="4377304at2"/>
<dbReference type="SUPFAM" id="SSF88723">
    <property type="entry name" value="PIN domain-like"/>
    <property type="match status" value="1"/>
</dbReference>
<evidence type="ECO:0000313" key="8">
    <source>
        <dbReference type="EMBL" id="THV42382.1"/>
    </source>
</evidence>
<dbReference type="InterPro" id="IPR044153">
    <property type="entry name" value="PIN_Pae0151-like"/>
</dbReference>
<evidence type="ECO:0000256" key="6">
    <source>
        <dbReference type="HAMAP-Rule" id="MF_00265"/>
    </source>
</evidence>
<keyword evidence="5 6" id="KW-0460">Magnesium</keyword>
<dbReference type="GO" id="GO:0000287">
    <property type="term" value="F:magnesium ion binding"/>
    <property type="evidence" value="ECO:0007669"/>
    <property type="project" value="UniProtKB-UniRule"/>
</dbReference>
<accession>A0A4S8QGS7</accession>
<comment type="caution">
    <text evidence="8">The sequence shown here is derived from an EMBL/GenBank/DDBJ whole genome shotgun (WGS) entry which is preliminary data.</text>
</comment>
<keyword evidence="9" id="KW-1185">Reference proteome</keyword>
<evidence type="ECO:0000256" key="4">
    <source>
        <dbReference type="ARBA" id="ARBA00022801"/>
    </source>
</evidence>
<dbReference type="PANTHER" id="PTHR35901:SF1">
    <property type="entry name" value="EXONUCLEASE VAPC9"/>
    <property type="match status" value="1"/>
</dbReference>
<dbReference type="PANTHER" id="PTHR35901">
    <property type="entry name" value="RIBONUCLEASE VAPC3"/>
    <property type="match status" value="1"/>
</dbReference>
<keyword evidence="6" id="KW-0800">Toxin</keyword>
<comment type="cofactor">
    <cofactor evidence="6">
        <name>Mg(2+)</name>
        <dbReference type="ChEBI" id="CHEBI:18420"/>
    </cofactor>
</comment>
<dbReference type="InterPro" id="IPR051619">
    <property type="entry name" value="TypeII_TA_RNase_PINc/VapC"/>
</dbReference>